<feature type="transmembrane region" description="Helical" evidence="6">
    <location>
        <begin position="12"/>
        <end position="35"/>
    </location>
</feature>
<evidence type="ECO:0000256" key="4">
    <source>
        <dbReference type="ARBA" id="ARBA00022989"/>
    </source>
</evidence>
<proteinExistence type="inferred from homology"/>
<keyword evidence="8" id="KW-1185">Reference proteome</keyword>
<feature type="transmembrane region" description="Helical" evidence="6">
    <location>
        <begin position="268"/>
        <end position="290"/>
    </location>
</feature>
<feature type="transmembrane region" description="Helical" evidence="6">
    <location>
        <begin position="159"/>
        <end position="180"/>
    </location>
</feature>
<evidence type="ECO:0000313" key="7">
    <source>
        <dbReference type="EMBL" id="MEQ2487165.1"/>
    </source>
</evidence>
<organism evidence="7 8">
    <name type="scientific">Hallella faecis</name>
    <dbReference type="NCBI Taxonomy" id="2841596"/>
    <lineage>
        <taxon>Bacteria</taxon>
        <taxon>Pseudomonadati</taxon>
        <taxon>Bacteroidota</taxon>
        <taxon>Bacteroidia</taxon>
        <taxon>Bacteroidales</taxon>
        <taxon>Prevotellaceae</taxon>
        <taxon>Hallella</taxon>
    </lineage>
</organism>
<accession>A0ABV1FS26</accession>
<feature type="transmembrane region" description="Helical" evidence="6">
    <location>
        <begin position="41"/>
        <end position="61"/>
    </location>
</feature>
<evidence type="ECO:0000256" key="2">
    <source>
        <dbReference type="ARBA" id="ARBA00010199"/>
    </source>
</evidence>
<evidence type="ECO:0000256" key="3">
    <source>
        <dbReference type="ARBA" id="ARBA00022692"/>
    </source>
</evidence>
<evidence type="ECO:0000256" key="1">
    <source>
        <dbReference type="ARBA" id="ARBA00004141"/>
    </source>
</evidence>
<gene>
    <name evidence="7" type="ORF">AAAT34_08890</name>
</gene>
<comment type="subcellular location">
    <subcellularLocation>
        <location evidence="1">Membrane</location>
        <topology evidence="1">Multi-pass membrane protein</topology>
    </subcellularLocation>
</comment>
<keyword evidence="4 6" id="KW-1133">Transmembrane helix</keyword>
<dbReference type="NCBIfam" id="TIGR00797">
    <property type="entry name" value="matE"/>
    <property type="match status" value="1"/>
</dbReference>
<protein>
    <submittedName>
        <fullName evidence="7">MATE family efflux transporter</fullName>
    </submittedName>
</protein>
<dbReference type="Proteomes" id="UP001487296">
    <property type="component" value="Unassembled WGS sequence"/>
</dbReference>
<comment type="caution">
    <text evidence="7">The sequence shown here is derived from an EMBL/GenBank/DDBJ whole genome shotgun (WGS) entry which is preliminary data.</text>
</comment>
<keyword evidence="5 6" id="KW-0472">Membrane</keyword>
<dbReference type="EMBL" id="JBBNFP010000035">
    <property type="protein sequence ID" value="MEQ2487165.1"/>
    <property type="molecule type" value="Genomic_DNA"/>
</dbReference>
<evidence type="ECO:0000313" key="8">
    <source>
        <dbReference type="Proteomes" id="UP001487296"/>
    </source>
</evidence>
<evidence type="ECO:0000256" key="5">
    <source>
        <dbReference type="ARBA" id="ARBA00023136"/>
    </source>
</evidence>
<dbReference type="InterPro" id="IPR002528">
    <property type="entry name" value="MATE_fam"/>
</dbReference>
<feature type="transmembrane region" description="Helical" evidence="6">
    <location>
        <begin position="349"/>
        <end position="373"/>
    </location>
</feature>
<feature type="transmembrane region" description="Helical" evidence="6">
    <location>
        <begin position="310"/>
        <end position="337"/>
    </location>
</feature>
<dbReference type="CDD" id="cd13136">
    <property type="entry name" value="MATE_DinF_like"/>
    <property type="match status" value="1"/>
</dbReference>
<feature type="transmembrane region" description="Helical" evidence="6">
    <location>
        <begin position="91"/>
        <end position="109"/>
    </location>
</feature>
<feature type="transmembrane region" description="Helical" evidence="6">
    <location>
        <begin position="407"/>
        <end position="425"/>
    </location>
</feature>
<dbReference type="Pfam" id="PF01554">
    <property type="entry name" value="MatE"/>
    <property type="match status" value="2"/>
</dbReference>
<feature type="transmembrane region" description="Helical" evidence="6">
    <location>
        <begin position="129"/>
        <end position="147"/>
    </location>
</feature>
<feature type="transmembrane region" description="Helical" evidence="6">
    <location>
        <begin position="380"/>
        <end position="401"/>
    </location>
</feature>
<reference evidence="7 8" key="1">
    <citation type="submission" date="2024-04" db="EMBL/GenBank/DDBJ databases">
        <title>Human intestinal bacterial collection.</title>
        <authorList>
            <person name="Pauvert C."/>
            <person name="Hitch T.C.A."/>
            <person name="Clavel T."/>
        </authorList>
    </citation>
    <scope>NUCLEOTIDE SEQUENCE [LARGE SCALE GENOMIC DNA]</scope>
    <source>
        <strain evidence="7 8">CLA-AA-H145</strain>
    </source>
</reference>
<dbReference type="InterPro" id="IPR044644">
    <property type="entry name" value="DinF-like"/>
</dbReference>
<feature type="transmembrane region" description="Helical" evidence="6">
    <location>
        <begin position="237"/>
        <end position="256"/>
    </location>
</feature>
<dbReference type="RefSeq" id="WP_215760205.1">
    <property type="nucleotide sequence ID" value="NZ_JAHKBE010000034.1"/>
</dbReference>
<dbReference type="PANTHER" id="PTHR42893">
    <property type="entry name" value="PROTEIN DETOXIFICATION 44, CHLOROPLASTIC-RELATED"/>
    <property type="match status" value="1"/>
</dbReference>
<comment type="similarity">
    <text evidence="2">Belongs to the multi antimicrobial extrusion (MATE) (TC 2.A.66.1) family.</text>
</comment>
<evidence type="ECO:0000256" key="6">
    <source>
        <dbReference type="SAM" id="Phobius"/>
    </source>
</evidence>
<dbReference type="PANTHER" id="PTHR42893:SF46">
    <property type="entry name" value="PROTEIN DETOXIFICATION 44, CHLOROPLASTIC"/>
    <property type="match status" value="1"/>
</dbReference>
<feature type="transmembrane region" description="Helical" evidence="6">
    <location>
        <begin position="186"/>
        <end position="208"/>
    </location>
</feature>
<name>A0ABV1FS26_9BACT</name>
<keyword evidence="3 6" id="KW-0812">Transmembrane</keyword>
<sequence length="433" mass="46838">MKWNQTDREILRLALPCIVSNITVPLLGLVDLSIVGHIGSAAYIAAISVGTMIFSVMYWTMGFLRMGTSGLTAQAYGRDDAGGVRRLLRRALLMGLGVGVLFLLLQQPLLQGALWLIGPSEAVAPLVATYYHIVVWGAPAMLGIYGLTGWSVGMQSTRIPMWVAIFQNVANIVASLVFVFALHWDIVGVALGTLLAQWSGFLLALLLVARKVREVPKRVPLPRGASHWQAARGDVDIFLRTLCLVAVNLSFTTFGARQGDLLLAVNTLLMTFFTLFSYIMDGFAFAGEALSGKAYGASDGVALCRVVRRLFAWGWLLVAAFTFVYLVGGTSLLTLITNDAGVVAAAHRYLFWTWLIPVAGVAAFVYDGLFIGLTATRGMLVSSLVAAAFYFLLALSLLGVVGNHALWVAYLCFLSMRGGAQYAIWKCKIIAKV</sequence>